<sequence length="252" mass="28502">MLVFLTVLFLLAGNSDALQCLTNCSLGKYRFNTPLVADNKECQQRVSASKCSVDVEFAYHSKTYEVTHEHNSNSRDFIYITMQPTLSYDIRYACSENTNCALSYAQNRITTMTSQYYDVYRLHAQLAPLIENSSTSNSIQCYNMKNAIVLCAPGEVCNVDYNPRDHRARARGCKYLSMPVVMVYDSETYTSFDITCNRNLCNGDITLSEVKRILAEHGLTDSSGRRIAAGTREMVSVFLLLVTSIFVLSFYF</sequence>
<comment type="caution">
    <text evidence="3">The sequence shown here is derived from an EMBL/GenBank/DDBJ whole genome shotgun (WGS) entry which is preliminary data.</text>
</comment>
<evidence type="ECO:0000313" key="6">
    <source>
        <dbReference type="Proteomes" id="UP000663852"/>
    </source>
</evidence>
<evidence type="ECO:0000313" key="4">
    <source>
        <dbReference type="EMBL" id="CAF1632327.1"/>
    </source>
</evidence>
<feature type="signal peptide" evidence="2">
    <location>
        <begin position="1"/>
        <end position="17"/>
    </location>
</feature>
<dbReference type="EMBL" id="CAJNOR010008374">
    <property type="protein sequence ID" value="CAF1632327.1"/>
    <property type="molecule type" value="Genomic_DNA"/>
</dbReference>
<dbReference type="EMBL" id="CAJNOJ010000088">
    <property type="protein sequence ID" value="CAF1076665.1"/>
    <property type="molecule type" value="Genomic_DNA"/>
</dbReference>
<evidence type="ECO:0000313" key="5">
    <source>
        <dbReference type="Proteomes" id="UP000663828"/>
    </source>
</evidence>
<evidence type="ECO:0000256" key="1">
    <source>
        <dbReference type="SAM" id="Phobius"/>
    </source>
</evidence>
<dbReference type="Proteomes" id="UP000663828">
    <property type="component" value="Unassembled WGS sequence"/>
</dbReference>
<feature type="chain" id="PRO_5036410486" evidence="2">
    <location>
        <begin position="18"/>
        <end position="252"/>
    </location>
</feature>
<accession>A0A814ME88</accession>
<name>A0A814ME88_ADIRI</name>
<gene>
    <name evidence="3" type="ORF">EDS130_LOCUS18727</name>
    <name evidence="4" type="ORF">XAT740_LOCUS51867</name>
</gene>
<proteinExistence type="predicted"/>
<organism evidence="3 6">
    <name type="scientific">Adineta ricciae</name>
    <name type="common">Rotifer</name>
    <dbReference type="NCBI Taxonomy" id="249248"/>
    <lineage>
        <taxon>Eukaryota</taxon>
        <taxon>Metazoa</taxon>
        <taxon>Spiralia</taxon>
        <taxon>Gnathifera</taxon>
        <taxon>Rotifera</taxon>
        <taxon>Eurotatoria</taxon>
        <taxon>Bdelloidea</taxon>
        <taxon>Adinetida</taxon>
        <taxon>Adinetidae</taxon>
        <taxon>Adineta</taxon>
    </lineage>
</organism>
<keyword evidence="2" id="KW-0732">Signal</keyword>
<dbReference type="AlphaFoldDB" id="A0A814ME88"/>
<keyword evidence="1" id="KW-1133">Transmembrane helix</keyword>
<evidence type="ECO:0000313" key="3">
    <source>
        <dbReference type="EMBL" id="CAF1076665.1"/>
    </source>
</evidence>
<protein>
    <submittedName>
        <fullName evidence="3">Uncharacterized protein</fullName>
    </submittedName>
</protein>
<reference evidence="3" key="1">
    <citation type="submission" date="2021-02" db="EMBL/GenBank/DDBJ databases">
        <authorList>
            <person name="Nowell W R."/>
        </authorList>
    </citation>
    <scope>NUCLEOTIDE SEQUENCE</scope>
</reference>
<dbReference type="OrthoDB" id="10038271at2759"/>
<feature type="transmembrane region" description="Helical" evidence="1">
    <location>
        <begin position="234"/>
        <end position="251"/>
    </location>
</feature>
<keyword evidence="1" id="KW-0472">Membrane</keyword>
<dbReference type="Proteomes" id="UP000663852">
    <property type="component" value="Unassembled WGS sequence"/>
</dbReference>
<keyword evidence="1" id="KW-0812">Transmembrane</keyword>
<evidence type="ECO:0000256" key="2">
    <source>
        <dbReference type="SAM" id="SignalP"/>
    </source>
</evidence>
<keyword evidence="5" id="KW-1185">Reference proteome</keyword>